<dbReference type="OrthoDB" id="9797742at2"/>
<dbReference type="PANTHER" id="PTHR43777">
    <property type="entry name" value="MOLYBDENUM COFACTOR CYTIDYLYLTRANSFERASE"/>
    <property type="match status" value="1"/>
</dbReference>
<dbReference type="InterPro" id="IPR025877">
    <property type="entry name" value="MobA-like_NTP_Trfase"/>
</dbReference>
<evidence type="ECO:0000259" key="1">
    <source>
        <dbReference type="Pfam" id="PF12804"/>
    </source>
</evidence>
<reference evidence="2 3" key="1">
    <citation type="submission" date="2009-06" db="EMBL/GenBank/DDBJ databases">
        <title>The draft genome of Clostridium carboxidivorans P7.</title>
        <authorList>
            <consortium name="US DOE Joint Genome Institute (JGI-PGF)"/>
            <person name="Lucas S."/>
            <person name="Copeland A."/>
            <person name="Lapidus A."/>
            <person name="Glavina del Rio T."/>
            <person name="Tice H."/>
            <person name="Bruce D."/>
            <person name="Goodwin L."/>
            <person name="Pitluck S."/>
            <person name="Larimer F."/>
            <person name="Land M.L."/>
            <person name="Hauser L."/>
            <person name="Hemme C.L."/>
        </authorList>
    </citation>
    <scope>NUCLEOTIDE SEQUENCE [LARGE SCALE GENOMIC DNA]</scope>
    <source>
        <strain evidence="2 3">P7</strain>
    </source>
</reference>
<dbReference type="RefSeq" id="WP_007062008.1">
    <property type="nucleotide sequence ID" value="NZ_ACVI01000054.1"/>
</dbReference>
<feature type="domain" description="MobA-like NTP transferase" evidence="1">
    <location>
        <begin position="4"/>
        <end position="160"/>
    </location>
</feature>
<comment type="caution">
    <text evidence="2">The sequence shown here is derived from an EMBL/GenBank/DDBJ whole genome shotgun (WGS) entry which is preliminary data.</text>
</comment>
<dbReference type="Pfam" id="PF12804">
    <property type="entry name" value="NTP_transf_3"/>
    <property type="match status" value="1"/>
</dbReference>
<dbReference type="eggNOG" id="COG2068">
    <property type="taxonomic scope" value="Bacteria"/>
</dbReference>
<dbReference type="InterPro" id="IPR017696">
    <property type="entry name" value="Mo_hydrolase_YgfJ"/>
</dbReference>
<proteinExistence type="predicted"/>
<evidence type="ECO:0000313" key="3">
    <source>
        <dbReference type="Proteomes" id="UP000004198"/>
    </source>
</evidence>
<gene>
    <name evidence="2" type="ORF">CcarbDRAFT_3123</name>
</gene>
<protein>
    <recommendedName>
        <fullName evidence="1">MobA-like NTP transferase domain-containing protein</fullName>
    </recommendedName>
</protein>
<accession>C6PWF6</accession>
<dbReference type="AlphaFoldDB" id="C6PWF6"/>
<dbReference type="PATRIC" id="fig|536227.13.peg.1396"/>
<dbReference type="KEGG" id="cck:Ccar_06630"/>
<dbReference type="CDD" id="cd04182">
    <property type="entry name" value="GT_2_like_f"/>
    <property type="match status" value="1"/>
</dbReference>
<evidence type="ECO:0000313" key="2">
    <source>
        <dbReference type="EMBL" id="EET86433.1"/>
    </source>
</evidence>
<dbReference type="STRING" id="536227.Ccar_06630"/>
<dbReference type="InterPro" id="IPR029044">
    <property type="entry name" value="Nucleotide-diphossugar_trans"/>
</dbReference>
<dbReference type="NCBIfam" id="TIGR03310">
    <property type="entry name" value="matur_MocA_YgfJ"/>
    <property type="match status" value="1"/>
</dbReference>
<name>C6PWF6_9CLOT</name>
<organism evidence="2 3">
    <name type="scientific">Clostridium carboxidivorans P7</name>
    <dbReference type="NCBI Taxonomy" id="536227"/>
    <lineage>
        <taxon>Bacteria</taxon>
        <taxon>Bacillati</taxon>
        <taxon>Bacillota</taxon>
        <taxon>Clostridia</taxon>
        <taxon>Eubacteriales</taxon>
        <taxon>Clostridiaceae</taxon>
        <taxon>Clostridium</taxon>
    </lineage>
</organism>
<dbReference type="EMBL" id="ACVI01000054">
    <property type="protein sequence ID" value="EET86433.1"/>
    <property type="molecule type" value="Genomic_DNA"/>
</dbReference>
<dbReference type="Gene3D" id="3.90.550.10">
    <property type="entry name" value="Spore Coat Polysaccharide Biosynthesis Protein SpsA, Chain A"/>
    <property type="match status" value="1"/>
</dbReference>
<keyword evidence="3" id="KW-1185">Reference proteome</keyword>
<sequence length="190" mass="21482">MISAIIMASGFGKRMGKNKLLLPYKNKAMVEHIIEKVMVCDFFSKILVAKDEEVLNIGIKKGIKVVKNRNAFKGQSESIKLGISASQEADGYMFFTSDQPLLDIDTIKILMDVFEKNNNCIIVPIHEDRKGSPVVFPKRFIDELKLLQGDNGGKNVINNHTNDVITVDVRNEYAMVDIDTWQDYEKITRG</sequence>
<dbReference type="PANTHER" id="PTHR43777:SF1">
    <property type="entry name" value="MOLYBDENUM COFACTOR CYTIDYLYLTRANSFERASE"/>
    <property type="match status" value="1"/>
</dbReference>
<dbReference type="GO" id="GO:0016779">
    <property type="term" value="F:nucleotidyltransferase activity"/>
    <property type="evidence" value="ECO:0007669"/>
    <property type="project" value="UniProtKB-ARBA"/>
</dbReference>
<dbReference type="Proteomes" id="UP000004198">
    <property type="component" value="Unassembled WGS sequence"/>
</dbReference>
<dbReference type="SUPFAM" id="SSF53448">
    <property type="entry name" value="Nucleotide-diphospho-sugar transferases"/>
    <property type="match status" value="1"/>
</dbReference>